<feature type="domain" description="Cupin type-2" evidence="1">
    <location>
        <begin position="50"/>
        <end position="100"/>
    </location>
</feature>
<evidence type="ECO:0000259" key="1">
    <source>
        <dbReference type="Pfam" id="PF07883"/>
    </source>
</evidence>
<dbReference type="SUPFAM" id="SSF51182">
    <property type="entry name" value="RmlC-like cupins"/>
    <property type="match status" value="1"/>
</dbReference>
<sequence>MDVHSIDEIAGSLPLLTVGPGTTQADFMTAMRPLGVANGCVASLLRYTGQVPWERHPQDEQVFVLKGAIHLTLLHDAGPEQILIEAGNFVVIPAGVWHHPMPAPEATSFAVTSMVGTEHSVAQDPRAA</sequence>
<reference evidence="2 3" key="1">
    <citation type="submission" date="2024-03" db="EMBL/GenBank/DDBJ databases">
        <title>High-quality draft genome sequencing of Tistrella sp. BH-R2-4.</title>
        <authorList>
            <person name="Dong C."/>
        </authorList>
    </citation>
    <scope>NUCLEOTIDE SEQUENCE [LARGE SCALE GENOMIC DNA]</scope>
    <source>
        <strain evidence="2 3">BH-R2-4</strain>
    </source>
</reference>
<evidence type="ECO:0000313" key="3">
    <source>
        <dbReference type="Proteomes" id="UP001413721"/>
    </source>
</evidence>
<comment type="caution">
    <text evidence="2">The sequence shown here is derived from an EMBL/GenBank/DDBJ whole genome shotgun (WGS) entry which is preliminary data.</text>
</comment>
<dbReference type="Gene3D" id="2.60.120.10">
    <property type="entry name" value="Jelly Rolls"/>
    <property type="match status" value="1"/>
</dbReference>
<gene>
    <name evidence="2" type="ORF">WG926_22990</name>
</gene>
<organism evidence="2 3">
    <name type="scientific">Tistrella arctica</name>
    <dbReference type="NCBI Taxonomy" id="3133430"/>
    <lineage>
        <taxon>Bacteria</taxon>
        <taxon>Pseudomonadati</taxon>
        <taxon>Pseudomonadota</taxon>
        <taxon>Alphaproteobacteria</taxon>
        <taxon>Geminicoccales</taxon>
        <taxon>Geminicoccaceae</taxon>
        <taxon>Tistrella</taxon>
    </lineage>
</organism>
<accession>A0ABU9YQU3</accession>
<dbReference type="InterPro" id="IPR013096">
    <property type="entry name" value="Cupin_2"/>
</dbReference>
<dbReference type="Pfam" id="PF07883">
    <property type="entry name" value="Cupin_2"/>
    <property type="match status" value="1"/>
</dbReference>
<keyword evidence="3" id="KW-1185">Reference proteome</keyword>
<dbReference type="Proteomes" id="UP001413721">
    <property type="component" value="Unassembled WGS sequence"/>
</dbReference>
<dbReference type="InterPro" id="IPR014710">
    <property type="entry name" value="RmlC-like_jellyroll"/>
</dbReference>
<dbReference type="EMBL" id="JBBKTW010000010">
    <property type="protein sequence ID" value="MEN2991198.1"/>
    <property type="molecule type" value="Genomic_DNA"/>
</dbReference>
<proteinExistence type="predicted"/>
<evidence type="ECO:0000313" key="2">
    <source>
        <dbReference type="EMBL" id="MEN2991198.1"/>
    </source>
</evidence>
<protein>
    <submittedName>
        <fullName evidence="2">Cupin domain-containing protein</fullName>
    </submittedName>
</protein>
<dbReference type="InterPro" id="IPR011051">
    <property type="entry name" value="RmlC_Cupin_sf"/>
</dbReference>
<name>A0ABU9YQU3_9PROT</name>
<dbReference type="RefSeq" id="WP_345934189.1">
    <property type="nucleotide sequence ID" value="NZ_JBBKTV010000007.1"/>
</dbReference>